<dbReference type="Gene3D" id="3.40.50.2300">
    <property type="match status" value="1"/>
</dbReference>
<proteinExistence type="predicted"/>
<protein>
    <submittedName>
        <fullName evidence="3">Response regulator</fullName>
    </submittedName>
</protein>
<accession>A0A5C8P3A5</accession>
<evidence type="ECO:0000256" key="1">
    <source>
        <dbReference type="PROSITE-ProRule" id="PRU00169"/>
    </source>
</evidence>
<dbReference type="InterPro" id="IPR052048">
    <property type="entry name" value="ST_Response_Regulator"/>
</dbReference>
<dbReference type="RefSeq" id="WP_147665499.1">
    <property type="nucleotide sequence ID" value="NZ_VDUW01000001.1"/>
</dbReference>
<dbReference type="SUPFAM" id="SSF52172">
    <property type="entry name" value="CheY-like"/>
    <property type="match status" value="1"/>
</dbReference>
<evidence type="ECO:0000313" key="4">
    <source>
        <dbReference type="Proteomes" id="UP000321574"/>
    </source>
</evidence>
<dbReference type="GO" id="GO:0000160">
    <property type="term" value="P:phosphorelay signal transduction system"/>
    <property type="evidence" value="ECO:0007669"/>
    <property type="project" value="InterPro"/>
</dbReference>
<dbReference type="PROSITE" id="PS50110">
    <property type="entry name" value="RESPONSE_REGULATORY"/>
    <property type="match status" value="1"/>
</dbReference>
<gene>
    <name evidence="3" type="ORF">FHP05_01780</name>
</gene>
<dbReference type="OrthoDB" id="9790669at2"/>
<dbReference type="InterPro" id="IPR011006">
    <property type="entry name" value="CheY-like_superfamily"/>
</dbReference>
<dbReference type="AlphaFoldDB" id="A0A5C8P3A5"/>
<name>A0A5C8P3A5_9BACI</name>
<dbReference type="PANTHER" id="PTHR43228">
    <property type="entry name" value="TWO-COMPONENT RESPONSE REGULATOR"/>
    <property type="match status" value="1"/>
</dbReference>
<keyword evidence="1" id="KW-0597">Phosphoprotein</keyword>
<dbReference type="SMART" id="SM00448">
    <property type="entry name" value="REC"/>
    <property type="match status" value="1"/>
</dbReference>
<comment type="caution">
    <text evidence="3">The sequence shown here is derived from an EMBL/GenBank/DDBJ whole genome shotgun (WGS) entry which is preliminary data.</text>
</comment>
<feature type="domain" description="Response regulatory" evidence="2">
    <location>
        <begin position="3"/>
        <end position="118"/>
    </location>
</feature>
<dbReference type="InterPro" id="IPR001789">
    <property type="entry name" value="Sig_transdc_resp-reg_receiver"/>
</dbReference>
<feature type="modified residue" description="4-aspartylphosphate" evidence="1">
    <location>
        <position position="53"/>
    </location>
</feature>
<dbReference type="EMBL" id="VDUW01000001">
    <property type="protein sequence ID" value="TXL67774.1"/>
    <property type="molecule type" value="Genomic_DNA"/>
</dbReference>
<organism evidence="3 4">
    <name type="scientific">Cerasibacillus terrae</name>
    <dbReference type="NCBI Taxonomy" id="2498845"/>
    <lineage>
        <taxon>Bacteria</taxon>
        <taxon>Bacillati</taxon>
        <taxon>Bacillota</taxon>
        <taxon>Bacilli</taxon>
        <taxon>Bacillales</taxon>
        <taxon>Bacillaceae</taxon>
        <taxon>Cerasibacillus</taxon>
    </lineage>
</organism>
<dbReference type="Pfam" id="PF00072">
    <property type="entry name" value="Response_reg"/>
    <property type="match status" value="1"/>
</dbReference>
<dbReference type="Proteomes" id="UP000321574">
    <property type="component" value="Unassembled WGS sequence"/>
</dbReference>
<dbReference type="CDD" id="cd17542">
    <property type="entry name" value="REC_CheY"/>
    <property type="match status" value="1"/>
</dbReference>
<evidence type="ECO:0000259" key="2">
    <source>
        <dbReference type="PROSITE" id="PS50110"/>
    </source>
</evidence>
<sequence length="118" mass="13391">MARVLIVDDAKFIRMTLKNILKKHDYDIVGEAKNGVEAVRLYEEYQPDLVLMDITMPLMNGVEATKQIMKQNKQAKIIICSAMGQHKVIVSAIEAGALDFIIKPFDENRVLETLHHVL</sequence>
<reference evidence="3 4" key="1">
    <citation type="submission" date="2019-06" db="EMBL/GenBank/DDBJ databases">
        <title>Cerasibacillus sp. nov., isolated from maize field.</title>
        <authorList>
            <person name="Lin S.-Y."/>
            <person name="Tsai C.-F."/>
            <person name="Young C.-C."/>
        </authorList>
    </citation>
    <scope>NUCLEOTIDE SEQUENCE [LARGE SCALE GENOMIC DNA]</scope>
    <source>
        <strain evidence="3 4">CC-CFT480</strain>
    </source>
</reference>
<evidence type="ECO:0000313" key="3">
    <source>
        <dbReference type="EMBL" id="TXL67774.1"/>
    </source>
</evidence>
<keyword evidence="4" id="KW-1185">Reference proteome</keyword>
<dbReference type="PANTHER" id="PTHR43228:SF1">
    <property type="entry name" value="TWO-COMPONENT RESPONSE REGULATOR ARR22"/>
    <property type="match status" value="1"/>
</dbReference>